<proteinExistence type="inferred from homology"/>
<evidence type="ECO:0000313" key="3">
    <source>
        <dbReference type="EMBL" id="KAF2026001.1"/>
    </source>
</evidence>
<dbReference type="Gene3D" id="3.30.420.40">
    <property type="match status" value="1"/>
</dbReference>
<dbReference type="GO" id="GO:0001678">
    <property type="term" value="P:intracellular glucose homeostasis"/>
    <property type="evidence" value="ECO:0007669"/>
    <property type="project" value="InterPro"/>
</dbReference>
<name>A0A9P4H3H2_9PLEO</name>
<dbReference type="Gene3D" id="3.40.367.20">
    <property type="match status" value="1"/>
</dbReference>
<dbReference type="GO" id="GO:0005536">
    <property type="term" value="F:D-glucose binding"/>
    <property type="evidence" value="ECO:0007669"/>
    <property type="project" value="InterPro"/>
</dbReference>
<dbReference type="PROSITE" id="PS51748">
    <property type="entry name" value="HEXOKINASE_2"/>
    <property type="match status" value="1"/>
</dbReference>
<dbReference type="EC" id="2.7.1.-" evidence="1"/>
<keyword evidence="1" id="KW-0418">Kinase</keyword>
<dbReference type="GO" id="GO:0008865">
    <property type="term" value="F:fructokinase activity"/>
    <property type="evidence" value="ECO:0007669"/>
    <property type="project" value="TreeGrafter"/>
</dbReference>
<comment type="similarity">
    <text evidence="1">Belongs to the hexokinase family.</text>
</comment>
<dbReference type="EMBL" id="ML978252">
    <property type="protein sequence ID" value="KAF2026001.1"/>
    <property type="molecule type" value="Genomic_DNA"/>
</dbReference>
<keyword evidence="1" id="KW-0547">Nucleotide-binding</keyword>
<accession>A0A9P4H3H2</accession>
<dbReference type="OrthoDB" id="419537at2759"/>
<dbReference type="PANTHER" id="PTHR19443">
    <property type="entry name" value="HEXOKINASE"/>
    <property type="match status" value="1"/>
</dbReference>
<comment type="caution">
    <text evidence="3">The sequence shown here is derived from an EMBL/GenBank/DDBJ whole genome shotgun (WGS) entry which is preliminary data.</text>
</comment>
<reference evidence="3" key="1">
    <citation type="journal article" date="2020" name="Stud. Mycol.">
        <title>101 Dothideomycetes genomes: a test case for predicting lifestyles and emergence of pathogens.</title>
        <authorList>
            <person name="Haridas S."/>
            <person name="Albert R."/>
            <person name="Binder M."/>
            <person name="Bloem J."/>
            <person name="Labutti K."/>
            <person name="Salamov A."/>
            <person name="Andreopoulos B."/>
            <person name="Baker S."/>
            <person name="Barry K."/>
            <person name="Bills G."/>
            <person name="Bluhm B."/>
            <person name="Cannon C."/>
            <person name="Castanera R."/>
            <person name="Culley D."/>
            <person name="Daum C."/>
            <person name="Ezra D."/>
            <person name="Gonzalez J."/>
            <person name="Henrissat B."/>
            <person name="Kuo A."/>
            <person name="Liang C."/>
            <person name="Lipzen A."/>
            <person name="Lutzoni F."/>
            <person name="Magnuson J."/>
            <person name="Mondo S."/>
            <person name="Nolan M."/>
            <person name="Ohm R."/>
            <person name="Pangilinan J."/>
            <person name="Park H.-J."/>
            <person name="Ramirez L."/>
            <person name="Alfaro M."/>
            <person name="Sun H."/>
            <person name="Tritt A."/>
            <person name="Yoshinaga Y."/>
            <person name="Zwiers L.-H."/>
            <person name="Turgeon B."/>
            <person name="Goodwin S."/>
            <person name="Spatafora J."/>
            <person name="Crous P."/>
            <person name="Grigoriev I."/>
        </authorList>
    </citation>
    <scope>NUCLEOTIDE SEQUENCE</scope>
    <source>
        <strain evidence="3">CBS 110217</strain>
    </source>
</reference>
<gene>
    <name evidence="3" type="ORF">EK21DRAFT_116287</name>
</gene>
<keyword evidence="1" id="KW-0808">Transferase</keyword>
<dbReference type="SUPFAM" id="SSF53067">
    <property type="entry name" value="Actin-like ATPase domain"/>
    <property type="match status" value="1"/>
</dbReference>
<dbReference type="InterPro" id="IPR043129">
    <property type="entry name" value="ATPase_NBD"/>
</dbReference>
<dbReference type="PRINTS" id="PR00475">
    <property type="entry name" value="HEXOKINASE"/>
</dbReference>
<keyword evidence="1" id="KW-0324">Glycolysis</keyword>
<dbReference type="GO" id="GO:0005524">
    <property type="term" value="F:ATP binding"/>
    <property type="evidence" value="ECO:0007669"/>
    <property type="project" value="UniProtKB-UniRule"/>
</dbReference>
<dbReference type="InterPro" id="IPR022672">
    <property type="entry name" value="Hexokinase_N"/>
</dbReference>
<evidence type="ECO:0000256" key="1">
    <source>
        <dbReference type="RuleBase" id="RU362007"/>
    </source>
</evidence>
<dbReference type="InterPro" id="IPR001312">
    <property type="entry name" value="Hexokinase"/>
</dbReference>
<feature type="domain" description="Hexokinase N-terminal" evidence="2">
    <location>
        <begin position="59"/>
        <end position="234"/>
    </location>
</feature>
<dbReference type="PANTHER" id="PTHR19443:SF30">
    <property type="entry name" value="GLUCOKINASE-1-RELATED"/>
    <property type="match status" value="1"/>
</dbReference>
<dbReference type="GO" id="GO:0005739">
    <property type="term" value="C:mitochondrion"/>
    <property type="evidence" value="ECO:0007669"/>
    <property type="project" value="TreeGrafter"/>
</dbReference>
<dbReference type="GO" id="GO:0004340">
    <property type="term" value="F:glucokinase activity"/>
    <property type="evidence" value="ECO:0007669"/>
    <property type="project" value="TreeGrafter"/>
</dbReference>
<protein>
    <recommendedName>
        <fullName evidence="1">Phosphotransferase</fullName>
        <ecNumber evidence="1">2.7.1.-</ecNumber>
    </recommendedName>
</protein>
<dbReference type="Pfam" id="PF00349">
    <property type="entry name" value="Hexokinase_1"/>
    <property type="match status" value="1"/>
</dbReference>
<dbReference type="AlphaFoldDB" id="A0A9P4H3H2"/>
<dbReference type="GO" id="GO:0006096">
    <property type="term" value="P:glycolytic process"/>
    <property type="evidence" value="ECO:0007669"/>
    <property type="project" value="UniProtKB-KW"/>
</dbReference>
<dbReference type="Proteomes" id="UP000799777">
    <property type="component" value="Unassembled WGS sequence"/>
</dbReference>
<evidence type="ECO:0000313" key="4">
    <source>
        <dbReference type="Proteomes" id="UP000799777"/>
    </source>
</evidence>
<evidence type="ECO:0000259" key="2">
    <source>
        <dbReference type="Pfam" id="PF00349"/>
    </source>
</evidence>
<organism evidence="3 4">
    <name type="scientific">Setomelanomma holmii</name>
    <dbReference type="NCBI Taxonomy" id="210430"/>
    <lineage>
        <taxon>Eukaryota</taxon>
        <taxon>Fungi</taxon>
        <taxon>Dikarya</taxon>
        <taxon>Ascomycota</taxon>
        <taxon>Pezizomycotina</taxon>
        <taxon>Dothideomycetes</taxon>
        <taxon>Pleosporomycetidae</taxon>
        <taxon>Pleosporales</taxon>
        <taxon>Pleosporineae</taxon>
        <taxon>Phaeosphaeriaceae</taxon>
        <taxon>Setomelanomma</taxon>
    </lineage>
</organism>
<dbReference type="GO" id="GO:0005829">
    <property type="term" value="C:cytosol"/>
    <property type="evidence" value="ECO:0007669"/>
    <property type="project" value="TreeGrafter"/>
</dbReference>
<sequence>MTVQRYFTWIQRLLCRPSVSRNDKLEDVKEVEEYAPKILEQSSSDTDVEEKESLQDLAERIVREFEFSDEDVRRGVIGFLKQMNEGLRKHGCMIEQLPSYIRELPTGREKGTYLAVDLGGTNIRVCSVILQGDGSYDMIQEKAAIPVHLMASKAPTELFHSVATKIEQFLKSHHSGSINLSHQQESFEFNLGFTFSHAVQQSRINSGTLIRWSKGFSIDGAVGQDVCALLQSALIDVTTWLKSHVILL</sequence>
<keyword evidence="1" id="KW-0067">ATP-binding</keyword>
<dbReference type="GO" id="GO:0006006">
    <property type="term" value="P:glucose metabolic process"/>
    <property type="evidence" value="ECO:0007669"/>
    <property type="project" value="TreeGrafter"/>
</dbReference>
<keyword evidence="4" id="KW-1185">Reference proteome</keyword>